<dbReference type="PANTHER" id="PTHR46796:SF15">
    <property type="entry name" value="BLL1074 PROTEIN"/>
    <property type="match status" value="1"/>
</dbReference>
<proteinExistence type="predicted"/>
<dbReference type="InterPro" id="IPR018062">
    <property type="entry name" value="HTH_AraC-typ_CS"/>
</dbReference>
<dbReference type="PANTHER" id="PTHR46796">
    <property type="entry name" value="HTH-TYPE TRANSCRIPTIONAL ACTIVATOR RHAS-RELATED"/>
    <property type="match status" value="1"/>
</dbReference>
<dbReference type="Proteomes" id="UP001500016">
    <property type="component" value="Unassembled WGS sequence"/>
</dbReference>
<organism evidence="5 6">
    <name type="scientific">Streptomyces albiaxialis</name>
    <dbReference type="NCBI Taxonomy" id="329523"/>
    <lineage>
        <taxon>Bacteria</taxon>
        <taxon>Bacillati</taxon>
        <taxon>Actinomycetota</taxon>
        <taxon>Actinomycetes</taxon>
        <taxon>Kitasatosporales</taxon>
        <taxon>Streptomycetaceae</taxon>
        <taxon>Streptomyces</taxon>
    </lineage>
</organism>
<accession>A0ABP5H896</accession>
<feature type="domain" description="HTH araC/xylS-type" evidence="4">
    <location>
        <begin position="158"/>
        <end position="239"/>
    </location>
</feature>
<keyword evidence="6" id="KW-1185">Reference proteome</keyword>
<keyword evidence="3" id="KW-0804">Transcription</keyword>
<sequence>MRESPGDDAPGTFGFRNDVVTLAVGVGGSLRVLGAEGAKGGAGGEVTAVVAGLATRSRAMIQYGGPGAVEILLEPWAAFALFGPSMQGLADSVASLASVLGARFGELGDALAGTSEWQKRCAALDSVLASWAAAGPVGSPQVRDAWRTLRRTGGTVPIGQLAGQSGWCWRLFEDRFRHQTGLTPKKAARTVRLRWALELLARGSRLADIAARCGFSDQAHLCREVKAMTGRTARQLRHASAAD</sequence>
<dbReference type="InterPro" id="IPR009057">
    <property type="entry name" value="Homeodomain-like_sf"/>
</dbReference>
<dbReference type="SMART" id="SM00342">
    <property type="entry name" value="HTH_ARAC"/>
    <property type="match status" value="1"/>
</dbReference>
<comment type="caution">
    <text evidence="5">The sequence shown here is derived from an EMBL/GenBank/DDBJ whole genome shotgun (WGS) entry which is preliminary data.</text>
</comment>
<dbReference type="PROSITE" id="PS00041">
    <property type="entry name" value="HTH_ARAC_FAMILY_1"/>
    <property type="match status" value="1"/>
</dbReference>
<dbReference type="Gene3D" id="1.10.10.60">
    <property type="entry name" value="Homeodomain-like"/>
    <property type="match status" value="1"/>
</dbReference>
<evidence type="ECO:0000256" key="3">
    <source>
        <dbReference type="ARBA" id="ARBA00023163"/>
    </source>
</evidence>
<evidence type="ECO:0000256" key="1">
    <source>
        <dbReference type="ARBA" id="ARBA00023015"/>
    </source>
</evidence>
<keyword evidence="1" id="KW-0805">Transcription regulation</keyword>
<dbReference type="EMBL" id="BAAAPE010000005">
    <property type="protein sequence ID" value="GAA2068502.1"/>
    <property type="molecule type" value="Genomic_DNA"/>
</dbReference>
<dbReference type="PROSITE" id="PS01124">
    <property type="entry name" value="HTH_ARAC_FAMILY_2"/>
    <property type="match status" value="1"/>
</dbReference>
<keyword evidence="2" id="KW-0238">DNA-binding</keyword>
<dbReference type="InterPro" id="IPR050204">
    <property type="entry name" value="AraC_XylS_family_regulators"/>
</dbReference>
<dbReference type="RefSeq" id="WP_344525676.1">
    <property type="nucleotide sequence ID" value="NZ_BAAAPE010000005.1"/>
</dbReference>
<gene>
    <name evidence="5" type="ORF">GCM10009801_16790</name>
</gene>
<name>A0ABP5H896_9ACTN</name>
<evidence type="ECO:0000259" key="4">
    <source>
        <dbReference type="PROSITE" id="PS01124"/>
    </source>
</evidence>
<evidence type="ECO:0000256" key="2">
    <source>
        <dbReference type="ARBA" id="ARBA00023125"/>
    </source>
</evidence>
<evidence type="ECO:0000313" key="5">
    <source>
        <dbReference type="EMBL" id="GAA2068502.1"/>
    </source>
</evidence>
<protein>
    <recommendedName>
        <fullName evidence="4">HTH araC/xylS-type domain-containing protein</fullName>
    </recommendedName>
</protein>
<dbReference type="SUPFAM" id="SSF46689">
    <property type="entry name" value="Homeodomain-like"/>
    <property type="match status" value="1"/>
</dbReference>
<dbReference type="InterPro" id="IPR018060">
    <property type="entry name" value="HTH_AraC"/>
</dbReference>
<dbReference type="Pfam" id="PF12833">
    <property type="entry name" value="HTH_18"/>
    <property type="match status" value="1"/>
</dbReference>
<reference evidence="6" key="1">
    <citation type="journal article" date="2019" name="Int. J. Syst. Evol. Microbiol.">
        <title>The Global Catalogue of Microorganisms (GCM) 10K type strain sequencing project: providing services to taxonomists for standard genome sequencing and annotation.</title>
        <authorList>
            <consortium name="The Broad Institute Genomics Platform"/>
            <consortium name="The Broad Institute Genome Sequencing Center for Infectious Disease"/>
            <person name="Wu L."/>
            <person name="Ma J."/>
        </authorList>
    </citation>
    <scope>NUCLEOTIDE SEQUENCE [LARGE SCALE GENOMIC DNA]</scope>
    <source>
        <strain evidence="6">JCM 15478</strain>
    </source>
</reference>
<evidence type="ECO:0000313" key="6">
    <source>
        <dbReference type="Proteomes" id="UP001500016"/>
    </source>
</evidence>